<comment type="caution">
    <text evidence="1">The sequence shown here is derived from an EMBL/GenBank/DDBJ whole genome shotgun (WGS) entry which is preliminary data.</text>
</comment>
<dbReference type="Proteomes" id="UP000693946">
    <property type="component" value="Unassembled WGS sequence"/>
</dbReference>
<sequence length="57" mass="6620">TPAIWSMNKRANNYESVLVDDMNTQYEGHSKCVERIEALLRRNVDDHKSKRGLIDSD</sequence>
<protein>
    <submittedName>
        <fullName evidence="1">Uncharacterized protein</fullName>
    </submittedName>
</protein>
<feature type="non-terminal residue" evidence="1">
    <location>
        <position position="1"/>
    </location>
</feature>
<evidence type="ECO:0000313" key="2">
    <source>
        <dbReference type="Proteomes" id="UP000693946"/>
    </source>
</evidence>
<organism evidence="1 2">
    <name type="scientific">Solea senegalensis</name>
    <name type="common">Senegalese sole</name>
    <dbReference type="NCBI Taxonomy" id="28829"/>
    <lineage>
        <taxon>Eukaryota</taxon>
        <taxon>Metazoa</taxon>
        <taxon>Chordata</taxon>
        <taxon>Craniata</taxon>
        <taxon>Vertebrata</taxon>
        <taxon>Euteleostomi</taxon>
        <taxon>Actinopterygii</taxon>
        <taxon>Neopterygii</taxon>
        <taxon>Teleostei</taxon>
        <taxon>Neoteleostei</taxon>
        <taxon>Acanthomorphata</taxon>
        <taxon>Carangaria</taxon>
        <taxon>Pleuronectiformes</taxon>
        <taxon>Pleuronectoidei</taxon>
        <taxon>Soleidae</taxon>
        <taxon>Solea</taxon>
    </lineage>
</organism>
<accession>A0AAV6PJ86</accession>
<evidence type="ECO:0000313" key="1">
    <source>
        <dbReference type="EMBL" id="KAG7465398.1"/>
    </source>
</evidence>
<reference evidence="1 2" key="1">
    <citation type="journal article" date="2021" name="Sci. Rep.">
        <title>Chromosome anchoring in Senegalese sole (Solea senegalensis) reveals sex-associated markers and genome rearrangements in flatfish.</title>
        <authorList>
            <person name="Guerrero-Cozar I."/>
            <person name="Gomez-Garrido J."/>
            <person name="Berbel C."/>
            <person name="Martinez-Blanch J.F."/>
            <person name="Alioto T."/>
            <person name="Claros M.G."/>
            <person name="Gagnaire P.A."/>
            <person name="Manchado M."/>
        </authorList>
    </citation>
    <scope>NUCLEOTIDE SEQUENCE [LARGE SCALE GENOMIC DNA]</scope>
    <source>
        <strain evidence="1">Sse05_10M</strain>
    </source>
</reference>
<dbReference type="EMBL" id="JAGKHQ010000745">
    <property type="protein sequence ID" value="KAG7465398.1"/>
    <property type="molecule type" value="Genomic_DNA"/>
</dbReference>
<name>A0AAV6PJ86_SOLSE</name>
<dbReference type="AlphaFoldDB" id="A0AAV6PJ86"/>
<keyword evidence="2" id="KW-1185">Reference proteome</keyword>
<gene>
    <name evidence="1" type="ORF">JOB18_015592</name>
</gene>
<proteinExistence type="predicted"/>